<keyword evidence="2" id="KW-1185">Reference proteome</keyword>
<gene>
    <name evidence="1" type="ORF">BDY19DRAFT_912976</name>
</gene>
<dbReference type="Proteomes" id="UP001055072">
    <property type="component" value="Unassembled WGS sequence"/>
</dbReference>
<name>A0ACB8UJH9_9APHY</name>
<evidence type="ECO:0000313" key="2">
    <source>
        <dbReference type="Proteomes" id="UP001055072"/>
    </source>
</evidence>
<proteinExistence type="predicted"/>
<organism evidence="1 2">
    <name type="scientific">Irpex rosettiformis</name>
    <dbReference type="NCBI Taxonomy" id="378272"/>
    <lineage>
        <taxon>Eukaryota</taxon>
        <taxon>Fungi</taxon>
        <taxon>Dikarya</taxon>
        <taxon>Basidiomycota</taxon>
        <taxon>Agaricomycotina</taxon>
        <taxon>Agaricomycetes</taxon>
        <taxon>Polyporales</taxon>
        <taxon>Irpicaceae</taxon>
        <taxon>Irpex</taxon>
    </lineage>
</organism>
<dbReference type="EMBL" id="MU274900">
    <property type="protein sequence ID" value="KAI0094486.1"/>
    <property type="molecule type" value="Genomic_DNA"/>
</dbReference>
<reference evidence="1" key="1">
    <citation type="journal article" date="2021" name="Environ. Microbiol.">
        <title>Gene family expansions and transcriptome signatures uncover fungal adaptations to wood decay.</title>
        <authorList>
            <person name="Hage H."/>
            <person name="Miyauchi S."/>
            <person name="Viragh M."/>
            <person name="Drula E."/>
            <person name="Min B."/>
            <person name="Chaduli D."/>
            <person name="Navarro D."/>
            <person name="Favel A."/>
            <person name="Norest M."/>
            <person name="Lesage-Meessen L."/>
            <person name="Balint B."/>
            <person name="Merenyi Z."/>
            <person name="de Eugenio L."/>
            <person name="Morin E."/>
            <person name="Martinez A.T."/>
            <person name="Baldrian P."/>
            <person name="Stursova M."/>
            <person name="Martinez M.J."/>
            <person name="Novotny C."/>
            <person name="Magnuson J.K."/>
            <person name="Spatafora J.W."/>
            <person name="Maurice S."/>
            <person name="Pangilinan J."/>
            <person name="Andreopoulos W."/>
            <person name="LaButti K."/>
            <person name="Hundley H."/>
            <person name="Na H."/>
            <person name="Kuo A."/>
            <person name="Barry K."/>
            <person name="Lipzen A."/>
            <person name="Henrissat B."/>
            <person name="Riley R."/>
            <person name="Ahrendt S."/>
            <person name="Nagy L.G."/>
            <person name="Grigoriev I.V."/>
            <person name="Martin F."/>
            <person name="Rosso M.N."/>
        </authorList>
    </citation>
    <scope>NUCLEOTIDE SEQUENCE</scope>
    <source>
        <strain evidence="1">CBS 384.51</strain>
    </source>
</reference>
<sequence>MYHDVDNEFLRAWHLLHDLSEQNALNHKMSVNLHSLTDSLKSEASHVASGFSLRRFNTDISKELFESELERQNAQIIIENHSLLHENRQLSMLLKEYEHTMETIMAKFRSHAAAAQQHELTLARHYEQLLLTRESASLQSDLSTNVNVATSLQRLSENLHALLHSMAGEDPASAHKDGEPINLDESEQLLDRLLDNREDWAMEREAEIARLEQENEELRKLLGIDQASAEEKGWLEDEARELTLPRYIPINSSRLSSPTQGASRPSPSGSPFVSLPGNSGPSNQQRPQDSMSGMRLTQVRRPAMFGQRGRGGGPVGWEGGGGHTPAAPERPWQAPVGLDLTPNRNVFWNIAMRDGSSAVAGKAHMVPVNA</sequence>
<evidence type="ECO:0000313" key="1">
    <source>
        <dbReference type="EMBL" id="KAI0094486.1"/>
    </source>
</evidence>
<accession>A0ACB8UJH9</accession>
<protein>
    <submittedName>
        <fullName evidence="1">Uncharacterized protein</fullName>
    </submittedName>
</protein>
<comment type="caution">
    <text evidence="1">The sequence shown here is derived from an EMBL/GenBank/DDBJ whole genome shotgun (WGS) entry which is preliminary data.</text>
</comment>